<proteinExistence type="predicted"/>
<dbReference type="AlphaFoldDB" id="M6VFA0"/>
<dbReference type="Proteomes" id="UP000012112">
    <property type="component" value="Unassembled WGS sequence"/>
</dbReference>
<reference evidence="1 2" key="1">
    <citation type="submission" date="2013-01" db="EMBL/GenBank/DDBJ databases">
        <authorList>
            <person name="Harkins D.M."/>
            <person name="Durkin A.S."/>
            <person name="Brinkac L.M."/>
            <person name="Haft D.H."/>
            <person name="Selengut J.D."/>
            <person name="Sanka R."/>
            <person name="DePew J."/>
            <person name="Purushe J."/>
            <person name="Matthias M.A."/>
            <person name="Vinetz J.M."/>
            <person name="Sutton G.G."/>
            <person name="Nierman W.C."/>
            <person name="Fouts D.E."/>
        </authorList>
    </citation>
    <scope>NUCLEOTIDE SEQUENCE [LARGE SCALE GENOMIC DNA]</scope>
    <source>
        <strain evidence="1 2">HAI1536</strain>
    </source>
</reference>
<sequence>MVLQKREMEYNYFYRFQEAKQILFDQVDVYYDKQRSSLIL</sequence>
<accession>M6VFA0</accession>
<dbReference type="EMBL" id="AKWD02000064">
    <property type="protein sequence ID" value="EMO51819.1"/>
    <property type="molecule type" value="Genomic_DNA"/>
</dbReference>
<protein>
    <recommendedName>
        <fullName evidence="3">Integrase core domain protein</fullName>
    </recommendedName>
</protein>
<evidence type="ECO:0000313" key="2">
    <source>
        <dbReference type="Proteomes" id="UP000012112"/>
    </source>
</evidence>
<gene>
    <name evidence="1" type="ORF">LEP1GSC172_2576</name>
</gene>
<name>M6VFA0_9LEPT</name>
<comment type="caution">
    <text evidence="1">The sequence shown here is derived from an EMBL/GenBank/DDBJ whole genome shotgun (WGS) entry which is preliminary data.</text>
</comment>
<evidence type="ECO:0000313" key="1">
    <source>
        <dbReference type="EMBL" id="EMO51819.1"/>
    </source>
</evidence>
<evidence type="ECO:0008006" key="3">
    <source>
        <dbReference type="Google" id="ProtNLM"/>
    </source>
</evidence>
<organism evidence="1 2">
    <name type="scientific">Leptospira noguchii</name>
    <dbReference type="NCBI Taxonomy" id="28182"/>
    <lineage>
        <taxon>Bacteria</taxon>
        <taxon>Pseudomonadati</taxon>
        <taxon>Spirochaetota</taxon>
        <taxon>Spirochaetia</taxon>
        <taxon>Leptospirales</taxon>
        <taxon>Leptospiraceae</taxon>
        <taxon>Leptospira</taxon>
    </lineage>
</organism>